<dbReference type="AlphaFoldDB" id="A0A1A6B257"/>
<feature type="domain" description="Nitrogenase/oxidoreductase component 1" evidence="1">
    <location>
        <begin position="37"/>
        <end position="461"/>
    </location>
</feature>
<keyword evidence="2" id="KW-0560">Oxidoreductase</keyword>
<dbReference type="EC" id="1.18.6.1" evidence="2"/>
<accession>A0A1A6B257</accession>
<evidence type="ECO:0000259" key="1">
    <source>
        <dbReference type="Pfam" id="PF00148"/>
    </source>
</evidence>
<dbReference type="SUPFAM" id="SSF53807">
    <property type="entry name" value="Helical backbone' metal receptor"/>
    <property type="match status" value="1"/>
</dbReference>
<sequence>MNNNNDDNQRSEKWNSTLFWWRNNTNNIVEQPRHFCALGCQQTVAAIKKAIPIVHSGPGCSYKLFRGLSTSSGYQGVGYSGGSSVPCTNSTEKEVIFGGESRLKEVIDGALKVLKGDLFVVLTGCTADIVGDDVKHIVKEYQQKDIPIVFAETGGFKGTNYKGHELVIEAIINQFIGDVEVKKEKRLVNVFASIPYQDSFWSGNLAKIKHLLEATGLKVNILFGPESGGVKEWKTIPNAEFNLVLSPWVGLKTAKLLKTKYKTPYFHYPVVPIGASETSKFLRQVGEFAGLDKSRIESLIKKEEKNFYYYIERAIDFFTEFRFSMPDRFFNINDSFYALGISKFLPNGLGILPGEQYITEDTPKEYQEFIINQFKHLSKNTSSKVIFEIDGGKISHKLKEYDYDGHTPLILGSSWDIDIARHQNGFWLNISLPVMHRLVLDRSYIGYSGGLRLAEDIYDSILGTYKY</sequence>
<gene>
    <name evidence="2" type="primary">nifK_1</name>
    <name evidence="2" type="ORF">CLRAG_05600</name>
</gene>
<dbReference type="PATRIC" id="fig|1353534.3.peg.564"/>
<protein>
    <submittedName>
        <fullName evidence="2">Nitrogenase molybdenum-iron protein beta chain</fullName>
        <ecNumber evidence="2">1.18.6.1</ecNumber>
    </submittedName>
</protein>
<dbReference type="Gene3D" id="3.40.50.1980">
    <property type="entry name" value="Nitrogenase molybdenum iron protein domain"/>
    <property type="match status" value="3"/>
</dbReference>
<dbReference type="PANTHER" id="PTHR42956">
    <property type="entry name" value="NITROGENASE IRON-MOLYBDENUM COFACTOR BIOSYNTHESIS PROTEIN NIFE"/>
    <property type="match status" value="1"/>
</dbReference>
<dbReference type="PANTHER" id="PTHR42956:SF1">
    <property type="entry name" value="NITROGENASE IRON-MOLYBDENUM COFACTOR BIOSYNTHESIS PROTEIN NIFE"/>
    <property type="match status" value="1"/>
</dbReference>
<evidence type="ECO:0000313" key="3">
    <source>
        <dbReference type="Proteomes" id="UP000093954"/>
    </source>
</evidence>
<name>A0A1A6B257_9CLOT</name>
<proteinExistence type="predicted"/>
<evidence type="ECO:0000313" key="2">
    <source>
        <dbReference type="EMBL" id="OBR96431.1"/>
    </source>
</evidence>
<dbReference type="Proteomes" id="UP000093954">
    <property type="component" value="Unassembled WGS sequence"/>
</dbReference>
<dbReference type="Pfam" id="PF00148">
    <property type="entry name" value="Oxidored_nitro"/>
    <property type="match status" value="1"/>
</dbReference>
<dbReference type="InterPro" id="IPR049939">
    <property type="entry name" value="NifE-like"/>
</dbReference>
<keyword evidence="3" id="KW-1185">Reference proteome</keyword>
<dbReference type="EMBL" id="LROS01000005">
    <property type="protein sequence ID" value="OBR96431.1"/>
    <property type="molecule type" value="Genomic_DNA"/>
</dbReference>
<organism evidence="2 3">
    <name type="scientific">Clostridium ragsdalei P11</name>
    <dbReference type="NCBI Taxonomy" id="1353534"/>
    <lineage>
        <taxon>Bacteria</taxon>
        <taxon>Bacillati</taxon>
        <taxon>Bacillota</taxon>
        <taxon>Clostridia</taxon>
        <taxon>Eubacteriales</taxon>
        <taxon>Clostridiaceae</taxon>
        <taxon>Clostridium</taxon>
    </lineage>
</organism>
<dbReference type="GO" id="GO:0016163">
    <property type="term" value="F:nitrogenase activity"/>
    <property type="evidence" value="ECO:0007669"/>
    <property type="project" value="UniProtKB-EC"/>
</dbReference>
<comment type="caution">
    <text evidence="2">The sequence shown here is derived from an EMBL/GenBank/DDBJ whole genome shotgun (WGS) entry which is preliminary data.</text>
</comment>
<dbReference type="InterPro" id="IPR000510">
    <property type="entry name" value="Nase/OxRdtase_comp1"/>
</dbReference>
<reference evidence="2 3" key="1">
    <citation type="journal article" date="2012" name="Front. Microbiol.">
        <title>Draft Genome Sequence of the Virulent Strain 01-B526 of the Fish Pathogen Aeromonas salmonicida.</title>
        <authorList>
            <person name="Charette S.J."/>
            <person name="Brochu F."/>
            <person name="Boyle B."/>
            <person name="Filion G."/>
            <person name="Tanaka K.H."/>
            <person name="Derome N."/>
        </authorList>
    </citation>
    <scope>NUCLEOTIDE SEQUENCE [LARGE SCALE GENOMIC DNA]</scope>
    <source>
        <strain evidence="2 3">P11</strain>
    </source>
</reference>